<accession>K5XV80</accession>
<dbReference type="Proteomes" id="UP000008493">
    <property type="component" value="Unassembled WGS sequence"/>
</dbReference>
<dbReference type="EMBL" id="JH971390">
    <property type="protein sequence ID" value="EKM79055.1"/>
    <property type="molecule type" value="Genomic_DNA"/>
</dbReference>
<proteinExistence type="predicted"/>
<gene>
    <name evidence="2" type="ORF">AGABI1DRAFT_40683</name>
</gene>
<dbReference type="OMA" id="WIWGHSQ"/>
<sequence length="111" mass="12310">QCWIWGHSQLSCKARSPLCAICNEPHNTDAHRAQASCCRGNPKANPPREPTADGVGCPHPPRCRNCAGEHAASARACPFWSHRFDGDWIKSRNSQVRRSRSGRPNPQTNII</sequence>
<dbReference type="OrthoDB" id="3014511at2759"/>
<keyword evidence="3" id="KW-1185">Reference proteome</keyword>
<evidence type="ECO:0000313" key="3">
    <source>
        <dbReference type="Proteomes" id="UP000008493"/>
    </source>
</evidence>
<protein>
    <submittedName>
        <fullName evidence="2">Uncharacterized protein</fullName>
    </submittedName>
</protein>
<organism evidence="2 3">
    <name type="scientific">Agaricus bisporus var. burnettii (strain JB137-S8 / ATCC MYA-4627 / FGSC 10392)</name>
    <name type="common">White button mushroom</name>
    <dbReference type="NCBI Taxonomy" id="597362"/>
    <lineage>
        <taxon>Eukaryota</taxon>
        <taxon>Fungi</taxon>
        <taxon>Dikarya</taxon>
        <taxon>Basidiomycota</taxon>
        <taxon>Agaricomycotina</taxon>
        <taxon>Agaricomycetes</taxon>
        <taxon>Agaricomycetidae</taxon>
        <taxon>Agaricales</taxon>
        <taxon>Agaricineae</taxon>
        <taxon>Agaricaceae</taxon>
        <taxon>Agaricus</taxon>
    </lineage>
</organism>
<evidence type="ECO:0000256" key="1">
    <source>
        <dbReference type="SAM" id="MobiDB-lite"/>
    </source>
</evidence>
<feature type="region of interest" description="Disordered" evidence="1">
    <location>
        <begin position="92"/>
        <end position="111"/>
    </location>
</feature>
<dbReference type="GeneID" id="18829365"/>
<dbReference type="InParanoid" id="K5XV80"/>
<name>K5XV80_AGABU</name>
<dbReference type="AlphaFoldDB" id="K5XV80"/>
<evidence type="ECO:0000313" key="2">
    <source>
        <dbReference type="EMBL" id="EKM79055.1"/>
    </source>
</evidence>
<dbReference type="RefSeq" id="XP_007329696.1">
    <property type="nucleotide sequence ID" value="XM_007329634.1"/>
</dbReference>
<dbReference type="KEGG" id="abp:AGABI1DRAFT40683"/>
<dbReference type="HOGENOM" id="CLU_181169_0_0_1"/>
<reference evidence="3" key="1">
    <citation type="journal article" date="2012" name="Proc. Natl. Acad. Sci. U.S.A.">
        <title>Genome sequence of the button mushroom Agaricus bisporus reveals mechanisms governing adaptation to a humic-rich ecological niche.</title>
        <authorList>
            <person name="Morin E."/>
            <person name="Kohler A."/>
            <person name="Baker A.R."/>
            <person name="Foulongne-Oriol M."/>
            <person name="Lombard V."/>
            <person name="Nagy L.G."/>
            <person name="Ohm R.A."/>
            <person name="Patyshakuliyeva A."/>
            <person name="Brun A."/>
            <person name="Aerts A.L."/>
            <person name="Bailey A.M."/>
            <person name="Billette C."/>
            <person name="Coutinho P.M."/>
            <person name="Deakin G."/>
            <person name="Doddapaneni H."/>
            <person name="Floudas D."/>
            <person name="Grimwood J."/>
            <person name="Hilden K."/>
            <person name="Kuees U."/>
            <person name="LaButti K.M."/>
            <person name="Lapidus A."/>
            <person name="Lindquist E.A."/>
            <person name="Lucas S.M."/>
            <person name="Murat C."/>
            <person name="Riley R.W."/>
            <person name="Salamov A.A."/>
            <person name="Schmutz J."/>
            <person name="Subramanian V."/>
            <person name="Woesten H.A.B."/>
            <person name="Xu J."/>
            <person name="Eastwood D.C."/>
            <person name="Foster G.D."/>
            <person name="Sonnenberg A.S."/>
            <person name="Cullen D."/>
            <person name="de Vries R.P."/>
            <person name="Lundell T."/>
            <person name="Hibbett D.S."/>
            <person name="Henrissat B."/>
            <person name="Burton K.S."/>
            <person name="Kerrigan R.W."/>
            <person name="Challen M.P."/>
            <person name="Grigoriev I.V."/>
            <person name="Martin F."/>
        </authorList>
    </citation>
    <scope>NUCLEOTIDE SEQUENCE [LARGE SCALE GENOMIC DNA]</scope>
    <source>
        <strain evidence="3">JB137-S8 / ATCC MYA-4627 / FGSC 10392</strain>
    </source>
</reference>
<feature type="compositionally biased region" description="Polar residues" evidence="1">
    <location>
        <begin position="102"/>
        <end position="111"/>
    </location>
</feature>
<feature type="non-terminal residue" evidence="2">
    <location>
        <position position="1"/>
    </location>
</feature>